<evidence type="ECO:0000256" key="1">
    <source>
        <dbReference type="SAM" id="MobiDB-lite"/>
    </source>
</evidence>
<accession>A0ABM8NYI4</accession>
<dbReference type="Proteomes" id="UP000656319">
    <property type="component" value="Unassembled WGS sequence"/>
</dbReference>
<sequence length="40" mass="4184">MNVFDAGHGSNKDAPREGFGVVPTGRCFVSAHTGTEPHPC</sequence>
<protein>
    <submittedName>
        <fullName evidence="2">Uncharacterized protein</fullName>
    </submittedName>
</protein>
<proteinExistence type="predicted"/>
<evidence type="ECO:0000313" key="3">
    <source>
        <dbReference type="Proteomes" id="UP000656319"/>
    </source>
</evidence>
<dbReference type="EMBL" id="CAJHCQ010000013">
    <property type="protein sequence ID" value="CAD6549295.1"/>
    <property type="molecule type" value="Genomic_DNA"/>
</dbReference>
<gene>
    <name evidence="2" type="ORF">LMG27952_04864</name>
</gene>
<keyword evidence="3" id="KW-1185">Reference proteome</keyword>
<feature type="region of interest" description="Disordered" evidence="1">
    <location>
        <begin position="1"/>
        <end position="21"/>
    </location>
</feature>
<organism evidence="2 3">
    <name type="scientific">Paraburkholderia hiiakae</name>
    <dbReference type="NCBI Taxonomy" id="1081782"/>
    <lineage>
        <taxon>Bacteria</taxon>
        <taxon>Pseudomonadati</taxon>
        <taxon>Pseudomonadota</taxon>
        <taxon>Betaproteobacteria</taxon>
        <taxon>Burkholderiales</taxon>
        <taxon>Burkholderiaceae</taxon>
        <taxon>Paraburkholderia</taxon>
    </lineage>
</organism>
<reference evidence="2 3" key="1">
    <citation type="submission" date="2020-10" db="EMBL/GenBank/DDBJ databases">
        <authorList>
            <person name="Peeters C."/>
        </authorList>
    </citation>
    <scope>NUCLEOTIDE SEQUENCE [LARGE SCALE GENOMIC DNA]</scope>
    <source>
        <strain evidence="2 3">LMG 27952</strain>
    </source>
</reference>
<comment type="caution">
    <text evidence="2">The sequence shown here is derived from an EMBL/GenBank/DDBJ whole genome shotgun (WGS) entry which is preliminary data.</text>
</comment>
<name>A0ABM8NYI4_9BURK</name>
<evidence type="ECO:0000313" key="2">
    <source>
        <dbReference type="EMBL" id="CAD6549295.1"/>
    </source>
</evidence>